<dbReference type="STRING" id="1618337.UT28_C0001G0839"/>
<dbReference type="KEGG" id="bbgw:UT28_C0001G0839"/>
<sequence length="102" mass="12077">MDCCQNENYCQEIAFTADFLRTISEENRLRILCILKEKERCVCEIWSELKIPQNLASHHLKVLRDFNLIESRKEGLNVYYSLNNQEINEHYNLLNKILGGTK</sequence>
<evidence type="ECO:0000259" key="4">
    <source>
        <dbReference type="PROSITE" id="PS50987"/>
    </source>
</evidence>
<dbReference type="InterPro" id="IPR001845">
    <property type="entry name" value="HTH_ArsR_DNA-bd_dom"/>
</dbReference>
<dbReference type="CDD" id="cd00090">
    <property type="entry name" value="HTH_ARSR"/>
    <property type="match status" value="1"/>
</dbReference>
<dbReference type="EMBL" id="CP011213">
    <property type="protein sequence ID" value="AKM82617.1"/>
    <property type="molecule type" value="Genomic_DNA"/>
</dbReference>
<dbReference type="InterPro" id="IPR011991">
    <property type="entry name" value="ArsR-like_HTH"/>
</dbReference>
<dbReference type="SUPFAM" id="SSF46785">
    <property type="entry name" value="Winged helix' DNA-binding domain"/>
    <property type="match status" value="1"/>
</dbReference>
<gene>
    <name evidence="5" type="ORF">UT28_C0001G0839</name>
</gene>
<dbReference type="NCBIfam" id="NF033788">
    <property type="entry name" value="HTH_metalloreg"/>
    <property type="match status" value="1"/>
</dbReference>
<dbReference type="PANTHER" id="PTHR43132">
    <property type="entry name" value="ARSENICAL RESISTANCE OPERON REPRESSOR ARSR-RELATED"/>
    <property type="match status" value="1"/>
</dbReference>
<dbReference type="GO" id="GO:0003677">
    <property type="term" value="F:DNA binding"/>
    <property type="evidence" value="ECO:0007669"/>
    <property type="project" value="UniProtKB-KW"/>
</dbReference>
<dbReference type="Gene3D" id="1.10.10.10">
    <property type="entry name" value="Winged helix-like DNA-binding domain superfamily/Winged helix DNA-binding domain"/>
    <property type="match status" value="1"/>
</dbReference>
<name>A0A0G4B6I4_9BACT</name>
<dbReference type="AlphaFoldDB" id="A0A0G4B6I4"/>
<dbReference type="Pfam" id="PF01022">
    <property type="entry name" value="HTH_5"/>
    <property type="match status" value="1"/>
</dbReference>
<feature type="domain" description="HTH arsR-type" evidence="4">
    <location>
        <begin position="8"/>
        <end position="102"/>
    </location>
</feature>
<dbReference type="PRINTS" id="PR00778">
    <property type="entry name" value="HTHARSR"/>
</dbReference>
<dbReference type="SMART" id="SM00418">
    <property type="entry name" value="HTH_ARSR"/>
    <property type="match status" value="1"/>
</dbReference>
<dbReference type="PROSITE" id="PS50987">
    <property type="entry name" value="HTH_ARSR_2"/>
    <property type="match status" value="1"/>
</dbReference>
<keyword evidence="2" id="KW-0238">DNA-binding</keyword>
<dbReference type="PANTHER" id="PTHR43132:SF2">
    <property type="entry name" value="ARSENICAL RESISTANCE OPERON REPRESSOR ARSR-RELATED"/>
    <property type="match status" value="1"/>
</dbReference>
<proteinExistence type="predicted"/>
<evidence type="ECO:0000256" key="2">
    <source>
        <dbReference type="ARBA" id="ARBA00023125"/>
    </source>
</evidence>
<reference evidence="5 6" key="1">
    <citation type="journal article" date="2015" name="Nature">
        <title>rRNA introns, odd ribosomes, and small enigmatic genomes across a large radiation of phyla.</title>
        <authorList>
            <person name="Brown C.T."/>
            <person name="Hug L.A."/>
            <person name="Thomas B.C."/>
            <person name="Sharon I."/>
            <person name="Castelle C.J."/>
            <person name="Singh A."/>
            <person name="Wilkins M.J."/>
            <person name="Williams K.H."/>
            <person name="Banfield J.F."/>
        </authorList>
    </citation>
    <scope>NUCLEOTIDE SEQUENCE [LARGE SCALE GENOMIC DNA]</scope>
</reference>
<evidence type="ECO:0000313" key="6">
    <source>
        <dbReference type="Proteomes" id="UP000035648"/>
    </source>
</evidence>
<accession>A0A0G4B6I4</accession>
<evidence type="ECO:0000256" key="1">
    <source>
        <dbReference type="ARBA" id="ARBA00023015"/>
    </source>
</evidence>
<evidence type="ECO:0000313" key="5">
    <source>
        <dbReference type="EMBL" id="AKM82617.1"/>
    </source>
</evidence>
<protein>
    <submittedName>
        <fullName evidence="5">Regulatory protein ArsR, ArsR family transcriptional regulator</fullName>
    </submittedName>
</protein>
<organism evidence="5 6">
    <name type="scientific">Berkelbacteria bacterium GW2011_GWE1_39_12</name>
    <dbReference type="NCBI Taxonomy" id="1618337"/>
    <lineage>
        <taxon>Bacteria</taxon>
        <taxon>Candidatus Berkelbacteria</taxon>
    </lineage>
</organism>
<dbReference type="Proteomes" id="UP000035648">
    <property type="component" value="Chromosome"/>
</dbReference>
<keyword evidence="3" id="KW-0804">Transcription</keyword>
<evidence type="ECO:0000256" key="3">
    <source>
        <dbReference type="ARBA" id="ARBA00023163"/>
    </source>
</evidence>
<dbReference type="InterPro" id="IPR051011">
    <property type="entry name" value="Metal_resp_trans_reg"/>
</dbReference>
<dbReference type="GO" id="GO:0003700">
    <property type="term" value="F:DNA-binding transcription factor activity"/>
    <property type="evidence" value="ECO:0007669"/>
    <property type="project" value="InterPro"/>
</dbReference>
<dbReference type="InterPro" id="IPR036390">
    <property type="entry name" value="WH_DNA-bd_sf"/>
</dbReference>
<dbReference type="InterPro" id="IPR036388">
    <property type="entry name" value="WH-like_DNA-bd_sf"/>
</dbReference>
<keyword evidence="1" id="KW-0805">Transcription regulation</keyword>